<dbReference type="EMBL" id="GL832969">
    <property type="protein sequence ID" value="EGD74735.1"/>
    <property type="molecule type" value="Genomic_DNA"/>
</dbReference>
<reference evidence="2" key="1">
    <citation type="submission" date="2009-08" db="EMBL/GenBank/DDBJ databases">
        <title>Annotation of Salpingoeca rosetta.</title>
        <authorList>
            <consortium name="The Broad Institute Genome Sequencing Platform"/>
            <person name="Russ C."/>
            <person name="Cuomo C."/>
            <person name="Burger G."/>
            <person name="Gray M.W."/>
            <person name="Holland P.W.H."/>
            <person name="King N."/>
            <person name="Lang F.B.F."/>
            <person name="Roger A.J."/>
            <person name="Ruiz-Trillo I."/>
            <person name="Young S.K."/>
            <person name="Zeng Q."/>
            <person name="Gargeya S."/>
            <person name="Alvarado L."/>
            <person name="Berlin A."/>
            <person name="Chapman S.B."/>
            <person name="Chen Z."/>
            <person name="Freedman E."/>
            <person name="Gellesch M."/>
            <person name="Goldberg J."/>
            <person name="Griggs A."/>
            <person name="Gujja S."/>
            <person name="Heilman E."/>
            <person name="Heiman D."/>
            <person name="Howarth C."/>
            <person name="Mehta T."/>
            <person name="Neiman D."/>
            <person name="Pearson M."/>
            <person name="Roberts A."/>
            <person name="Saif S."/>
            <person name="Shea T."/>
            <person name="Shenoy N."/>
            <person name="Sisk P."/>
            <person name="Stolte C."/>
            <person name="Sykes S."/>
            <person name="White J."/>
            <person name="Yandava C."/>
            <person name="Haas B."/>
            <person name="Nusbaum C."/>
            <person name="Birren B."/>
        </authorList>
    </citation>
    <scope>NUCLEOTIDE SEQUENCE [LARGE SCALE GENOMIC DNA]</scope>
    <source>
        <strain evidence="2">ATCC 50818</strain>
    </source>
</reference>
<name>F2UDP0_SALR5</name>
<gene>
    <name evidence="2" type="ORF">PTSG_12393</name>
</gene>
<dbReference type="KEGG" id="sre:PTSG_12393"/>
<dbReference type="AlphaFoldDB" id="F2UDP0"/>
<evidence type="ECO:0000256" key="1">
    <source>
        <dbReference type="SAM" id="MobiDB-lite"/>
    </source>
</evidence>
<keyword evidence="3" id="KW-1185">Reference proteome</keyword>
<dbReference type="RefSeq" id="XP_004992992.1">
    <property type="nucleotide sequence ID" value="XM_004992935.1"/>
</dbReference>
<feature type="compositionally biased region" description="Low complexity" evidence="1">
    <location>
        <begin position="34"/>
        <end position="45"/>
    </location>
</feature>
<accession>F2UDP0</accession>
<organism evidence="3">
    <name type="scientific">Salpingoeca rosetta (strain ATCC 50818 / BSB-021)</name>
    <dbReference type="NCBI Taxonomy" id="946362"/>
    <lineage>
        <taxon>Eukaryota</taxon>
        <taxon>Choanoflagellata</taxon>
        <taxon>Craspedida</taxon>
        <taxon>Salpingoecidae</taxon>
        <taxon>Salpingoeca</taxon>
    </lineage>
</organism>
<protein>
    <submittedName>
        <fullName evidence="2">Uncharacterized protein</fullName>
    </submittedName>
</protein>
<evidence type="ECO:0000313" key="3">
    <source>
        <dbReference type="Proteomes" id="UP000007799"/>
    </source>
</evidence>
<dbReference type="Proteomes" id="UP000007799">
    <property type="component" value="Unassembled WGS sequence"/>
</dbReference>
<evidence type="ECO:0000313" key="2">
    <source>
        <dbReference type="EMBL" id="EGD74735.1"/>
    </source>
</evidence>
<dbReference type="InParanoid" id="F2UDP0"/>
<proteinExistence type="predicted"/>
<feature type="region of interest" description="Disordered" evidence="1">
    <location>
        <begin position="34"/>
        <end position="54"/>
    </location>
</feature>
<dbReference type="GeneID" id="16073565"/>
<sequence length="125" mass="13470">MGDAMRARASKQASKTLSLSLPIPPLSLFSLFSPLPSSSSSSSLPPDRRQPPHVSFCSRTPSVLSYRSCCCCVVCVVVLRSSPPLPLHLLHPPASHPLLQLICFALLCVQASIHPPLNTHTHQPD</sequence>